<keyword evidence="2" id="KW-1185">Reference proteome</keyword>
<name>A0A7R8Z1J2_HERIL</name>
<gene>
    <name evidence="1" type="ORF">HERILL_LOCUS14378</name>
</gene>
<evidence type="ECO:0000313" key="2">
    <source>
        <dbReference type="Proteomes" id="UP000594454"/>
    </source>
</evidence>
<organism evidence="1 2">
    <name type="scientific">Hermetia illucens</name>
    <name type="common">Black soldier fly</name>
    <dbReference type="NCBI Taxonomy" id="343691"/>
    <lineage>
        <taxon>Eukaryota</taxon>
        <taxon>Metazoa</taxon>
        <taxon>Ecdysozoa</taxon>
        <taxon>Arthropoda</taxon>
        <taxon>Hexapoda</taxon>
        <taxon>Insecta</taxon>
        <taxon>Pterygota</taxon>
        <taxon>Neoptera</taxon>
        <taxon>Endopterygota</taxon>
        <taxon>Diptera</taxon>
        <taxon>Brachycera</taxon>
        <taxon>Stratiomyomorpha</taxon>
        <taxon>Stratiomyidae</taxon>
        <taxon>Hermetiinae</taxon>
        <taxon>Hermetia</taxon>
    </lineage>
</organism>
<protein>
    <submittedName>
        <fullName evidence="1">Uncharacterized protein</fullName>
    </submittedName>
</protein>
<dbReference type="InParanoid" id="A0A7R8Z1J2"/>
<dbReference type="EMBL" id="LR899014">
    <property type="protein sequence ID" value="CAD7091983.1"/>
    <property type="molecule type" value="Genomic_DNA"/>
</dbReference>
<dbReference type="Proteomes" id="UP000594454">
    <property type="component" value="Chromosome 6"/>
</dbReference>
<dbReference type="AlphaFoldDB" id="A0A7R8Z1J2"/>
<reference evidence="1 2" key="1">
    <citation type="submission" date="2020-11" db="EMBL/GenBank/DDBJ databases">
        <authorList>
            <person name="Wallbank WR R."/>
            <person name="Pardo Diaz C."/>
            <person name="Kozak K."/>
            <person name="Martin S."/>
            <person name="Jiggins C."/>
            <person name="Moest M."/>
            <person name="Warren A I."/>
            <person name="Generalovic N T."/>
            <person name="Byers J.R.P. K."/>
            <person name="Montejo-Kovacevich G."/>
            <person name="Yen C E."/>
        </authorList>
    </citation>
    <scope>NUCLEOTIDE SEQUENCE [LARGE SCALE GENOMIC DNA]</scope>
</reference>
<proteinExistence type="predicted"/>
<accession>A0A7R8Z1J2</accession>
<evidence type="ECO:0000313" key="1">
    <source>
        <dbReference type="EMBL" id="CAD7091983.1"/>
    </source>
</evidence>
<sequence>MTENSIRIGLSCCWQYVGSIYASTSQGFPLEVSPITMQFGFELQKRGEFVTLSRNYSRSTDLEEGSSKEQKFRRLLETGDETNMSKTKAKLKKLLTKLYFERAAVKCHERLKTKLTSTWIDGNGDQN</sequence>